<feature type="binding site" evidence="7">
    <location>
        <position position="38"/>
    </location>
    <ligand>
        <name>Ca(2+)</name>
        <dbReference type="ChEBI" id="CHEBI:29108"/>
    </ligand>
</feature>
<gene>
    <name evidence="10" type="ORF">BJ508DRAFT_166862</name>
</gene>
<reference evidence="10 11" key="1">
    <citation type="journal article" date="2018" name="Nat. Ecol. Evol.">
        <title>Pezizomycetes genomes reveal the molecular basis of ectomycorrhizal truffle lifestyle.</title>
        <authorList>
            <person name="Murat C."/>
            <person name="Payen T."/>
            <person name="Noel B."/>
            <person name="Kuo A."/>
            <person name="Morin E."/>
            <person name="Chen J."/>
            <person name="Kohler A."/>
            <person name="Krizsan K."/>
            <person name="Balestrini R."/>
            <person name="Da Silva C."/>
            <person name="Montanini B."/>
            <person name="Hainaut M."/>
            <person name="Levati E."/>
            <person name="Barry K.W."/>
            <person name="Belfiori B."/>
            <person name="Cichocki N."/>
            <person name="Clum A."/>
            <person name="Dockter R.B."/>
            <person name="Fauchery L."/>
            <person name="Guy J."/>
            <person name="Iotti M."/>
            <person name="Le Tacon F."/>
            <person name="Lindquist E.A."/>
            <person name="Lipzen A."/>
            <person name="Malagnac F."/>
            <person name="Mello A."/>
            <person name="Molinier V."/>
            <person name="Miyauchi S."/>
            <person name="Poulain J."/>
            <person name="Riccioni C."/>
            <person name="Rubini A."/>
            <person name="Sitrit Y."/>
            <person name="Splivallo R."/>
            <person name="Traeger S."/>
            <person name="Wang M."/>
            <person name="Zifcakova L."/>
            <person name="Wipf D."/>
            <person name="Zambonelli A."/>
            <person name="Paolocci F."/>
            <person name="Nowrousian M."/>
            <person name="Ottonello S."/>
            <person name="Baldrian P."/>
            <person name="Spatafora J.W."/>
            <person name="Henrissat B."/>
            <person name="Nagy L.G."/>
            <person name="Aury J.M."/>
            <person name="Wincker P."/>
            <person name="Grigoriev I.V."/>
            <person name="Bonfante P."/>
            <person name="Martin F.M."/>
        </authorList>
    </citation>
    <scope>NUCLEOTIDE SEQUENCE [LARGE SCALE GENOMIC DNA]</scope>
    <source>
        <strain evidence="10 11">RN42</strain>
    </source>
</reference>
<dbReference type="InterPro" id="IPR008901">
    <property type="entry name" value="ACER"/>
</dbReference>
<sequence length="327" mass="36965">MKWSIPYTLVPKPAYWGSQTSTINWCEEDYLITSYTAEFINSTTNAIFVALALRGMYNCVKQGHDIVFFVTFLGYLVIGLGSLAFHSTLWCKLPPPRPPYQPNQIANHPSLPPDSMQLVDELSMINTTLIMYVATFAYGRSLLFSTLLALSLTAFSVAISLIYHHLQDPRYHQNAYAILTAIVLGRSIYLVETQVKGKYQAAYKDLWRMAIGGLLFFGAGFTLWTLDRELCAVWRGLRRSVGLPWGFVLEGHGWWHLLTGLGGYYYIVYGIYLRRCLNGDLDEYELVWPSYFTSLPSVMKKPGVKRHGMLRKTNGAAAGKNGARKID</sequence>
<dbReference type="STRING" id="1160509.A0A3N4ILX7"/>
<dbReference type="EMBL" id="ML119652">
    <property type="protein sequence ID" value="RPA85718.1"/>
    <property type="molecule type" value="Genomic_DNA"/>
</dbReference>
<feature type="binding site" evidence="8">
    <location>
        <position position="86"/>
    </location>
    <ligand>
        <name>Zn(2+)</name>
        <dbReference type="ChEBI" id="CHEBI:29105"/>
        <note>catalytic</note>
    </ligand>
</feature>
<evidence type="ECO:0000256" key="9">
    <source>
        <dbReference type="SAM" id="Phobius"/>
    </source>
</evidence>
<comment type="cofactor">
    <cofactor evidence="8">
        <name>Zn(2+)</name>
        <dbReference type="ChEBI" id="CHEBI:29105"/>
    </cofactor>
</comment>
<evidence type="ECO:0000256" key="1">
    <source>
        <dbReference type="ARBA" id="ARBA00004141"/>
    </source>
</evidence>
<evidence type="ECO:0000256" key="7">
    <source>
        <dbReference type="PIRSR" id="PIRSR608901-1"/>
    </source>
</evidence>
<accession>A0A3N4ILX7</accession>
<keyword evidence="3 9" id="KW-0812">Transmembrane</keyword>
<feature type="binding site" evidence="8">
    <location>
        <position position="256"/>
    </location>
    <ligand>
        <name>Zn(2+)</name>
        <dbReference type="ChEBI" id="CHEBI:29105"/>
        <note>catalytic</note>
    </ligand>
</feature>
<keyword evidence="7" id="KW-0106">Calcium</keyword>
<dbReference type="PANTHER" id="PTHR46187">
    <property type="entry name" value="ALKALINE CERAMIDASE 3"/>
    <property type="match status" value="1"/>
</dbReference>
<protein>
    <submittedName>
        <fullName evidence="10">Alkaline phytoceramidase</fullName>
    </submittedName>
</protein>
<dbReference type="GO" id="GO:0016811">
    <property type="term" value="F:hydrolase activity, acting on carbon-nitrogen (but not peptide) bonds, in linear amides"/>
    <property type="evidence" value="ECO:0007669"/>
    <property type="project" value="InterPro"/>
</dbReference>
<name>A0A3N4ILX7_ASCIM</name>
<feature type="transmembrane region" description="Helical" evidence="9">
    <location>
        <begin position="253"/>
        <end position="272"/>
    </location>
</feature>
<dbReference type="PANTHER" id="PTHR46187:SF3">
    <property type="entry name" value="ALKALINE CERAMIDASE 3"/>
    <property type="match status" value="1"/>
</dbReference>
<comment type="similarity">
    <text evidence="2">Belongs to the alkaline ceramidase family.</text>
</comment>
<evidence type="ECO:0000256" key="8">
    <source>
        <dbReference type="PIRSR" id="PIRSR608901-2"/>
    </source>
</evidence>
<keyword evidence="5 9" id="KW-1133">Transmembrane helix</keyword>
<feature type="transmembrane region" description="Helical" evidence="9">
    <location>
        <begin position="206"/>
        <end position="226"/>
    </location>
</feature>
<evidence type="ECO:0000256" key="6">
    <source>
        <dbReference type="ARBA" id="ARBA00023136"/>
    </source>
</evidence>
<feature type="binding site" evidence="8">
    <location>
        <position position="252"/>
    </location>
    <ligand>
        <name>Zn(2+)</name>
        <dbReference type="ChEBI" id="CHEBI:29105"/>
        <note>catalytic</note>
    </ligand>
</feature>
<feature type="binding site" evidence="7">
    <location>
        <position position="27"/>
    </location>
    <ligand>
        <name>Ca(2+)</name>
        <dbReference type="ChEBI" id="CHEBI:29108"/>
    </ligand>
</feature>
<keyword evidence="6 9" id="KW-0472">Membrane</keyword>
<feature type="binding site" evidence="7">
    <location>
        <position position="25"/>
    </location>
    <ligand>
        <name>Ca(2+)</name>
        <dbReference type="ChEBI" id="CHEBI:29108"/>
    </ligand>
</feature>
<keyword evidence="8" id="KW-0862">Zinc</keyword>
<dbReference type="GO" id="GO:0046514">
    <property type="term" value="P:ceramide catabolic process"/>
    <property type="evidence" value="ECO:0007669"/>
    <property type="project" value="TreeGrafter"/>
</dbReference>
<organism evidence="10 11">
    <name type="scientific">Ascobolus immersus RN42</name>
    <dbReference type="NCBI Taxonomy" id="1160509"/>
    <lineage>
        <taxon>Eukaryota</taxon>
        <taxon>Fungi</taxon>
        <taxon>Dikarya</taxon>
        <taxon>Ascomycota</taxon>
        <taxon>Pezizomycotina</taxon>
        <taxon>Pezizomycetes</taxon>
        <taxon>Pezizales</taxon>
        <taxon>Ascobolaceae</taxon>
        <taxon>Ascobolus</taxon>
    </lineage>
</organism>
<evidence type="ECO:0000256" key="3">
    <source>
        <dbReference type="ARBA" id="ARBA00022692"/>
    </source>
</evidence>
<dbReference type="GO" id="GO:0005789">
    <property type="term" value="C:endoplasmic reticulum membrane"/>
    <property type="evidence" value="ECO:0007669"/>
    <property type="project" value="TreeGrafter"/>
</dbReference>
<keyword evidence="11" id="KW-1185">Reference proteome</keyword>
<dbReference type="OrthoDB" id="187171at2759"/>
<evidence type="ECO:0000256" key="5">
    <source>
        <dbReference type="ARBA" id="ARBA00022989"/>
    </source>
</evidence>
<comment type="subcellular location">
    <subcellularLocation>
        <location evidence="1">Membrane</location>
        <topology evidence="1">Multi-pass membrane protein</topology>
    </subcellularLocation>
</comment>
<dbReference type="Pfam" id="PF05875">
    <property type="entry name" value="Ceramidase"/>
    <property type="match status" value="1"/>
</dbReference>
<dbReference type="AlphaFoldDB" id="A0A3N4ILX7"/>
<feature type="transmembrane region" description="Helical" evidence="9">
    <location>
        <begin position="66"/>
        <end position="85"/>
    </location>
</feature>
<evidence type="ECO:0000256" key="2">
    <source>
        <dbReference type="ARBA" id="ARBA00009780"/>
    </source>
</evidence>
<feature type="transmembrane region" description="Helical" evidence="9">
    <location>
        <begin position="146"/>
        <end position="163"/>
    </location>
</feature>
<proteinExistence type="inferred from homology"/>
<keyword evidence="7" id="KW-0479">Metal-binding</keyword>
<dbReference type="GO" id="GO:0046872">
    <property type="term" value="F:metal ion binding"/>
    <property type="evidence" value="ECO:0007669"/>
    <property type="project" value="UniProtKB-KW"/>
</dbReference>
<dbReference type="GO" id="GO:0046513">
    <property type="term" value="P:ceramide biosynthetic process"/>
    <property type="evidence" value="ECO:0007669"/>
    <property type="project" value="TreeGrafter"/>
</dbReference>
<keyword evidence="4" id="KW-0378">Hydrolase</keyword>
<evidence type="ECO:0000256" key="4">
    <source>
        <dbReference type="ARBA" id="ARBA00022801"/>
    </source>
</evidence>
<dbReference type="Proteomes" id="UP000275078">
    <property type="component" value="Unassembled WGS sequence"/>
</dbReference>
<evidence type="ECO:0000313" key="11">
    <source>
        <dbReference type="Proteomes" id="UP000275078"/>
    </source>
</evidence>
<evidence type="ECO:0000313" key="10">
    <source>
        <dbReference type="EMBL" id="RPA85718.1"/>
    </source>
</evidence>